<sequence>MEAVDISASNTPVLPKLHSCEAVTESSNEKQIPLHLLTLGDGNFSFSLGIASFLWSFERYSKRTTITEITESSWPVSHIEKENNHGEVAAIEKCSSAVASHPFWHLLPTRHKSVSVDTIQLTCSSFDSQEEVLSKYPESRGIFEWLDSYKQVHRQHGVNAWELQDVFGSNLFDAIIWNHPHLGIENMRLHRFLMAHFFYSSSLVLKEDGRISVSLVEGQAERWTLVEQAERQGLHLLEKHPMKMEAWPGYEAKRNRNGRSFKNLHTQRHTLQEMKSWIYIFVKNEQTQVNFLSTEDSGVEQQQTSKLFKTPLSMPHSSMTESESPLGISLLSTENNACTTSVPLSNLSSNISPMSSSSKSILSLDSPFASSPTGASSPSLTSAVVSIFPYQCDVCGKQFQSKQGLFTHTRQVHIYMKYGESWHPHPLKTHACTVCARIFQDKNA</sequence>
<keyword evidence="1" id="KW-0862">Zinc</keyword>
<gene>
    <name evidence="3" type="ORF">IE077_002985</name>
</gene>
<dbReference type="PANTHER" id="PTHR11538:SF26">
    <property type="entry name" value="FERREDOXIN-FOLD ANTICODON-BINDING DOMAIN-CONTAINING PROTEIN 1"/>
    <property type="match status" value="1"/>
</dbReference>
<dbReference type="Pfam" id="PF10354">
    <property type="entry name" value="BMT5-like"/>
    <property type="match status" value="1"/>
</dbReference>
<evidence type="ECO:0000313" key="3">
    <source>
        <dbReference type="EMBL" id="KAF8820631.1"/>
    </source>
</evidence>
<evidence type="ECO:0000256" key="1">
    <source>
        <dbReference type="PROSITE-ProRule" id="PRU00042"/>
    </source>
</evidence>
<dbReference type="EMBL" id="JADAQX010000339">
    <property type="protein sequence ID" value="KAF8820631.1"/>
    <property type="molecule type" value="Genomic_DNA"/>
</dbReference>
<dbReference type="PROSITE" id="PS00028">
    <property type="entry name" value="ZINC_FINGER_C2H2_1"/>
    <property type="match status" value="1"/>
</dbReference>
<feature type="non-terminal residue" evidence="3">
    <location>
        <position position="444"/>
    </location>
</feature>
<dbReference type="PANTHER" id="PTHR11538">
    <property type="entry name" value="PHENYLALANYL-TRNA SYNTHETASE"/>
    <property type="match status" value="1"/>
</dbReference>
<dbReference type="InterPro" id="IPR036236">
    <property type="entry name" value="Znf_C2H2_sf"/>
</dbReference>
<dbReference type="PROSITE" id="PS50157">
    <property type="entry name" value="ZINC_FINGER_C2H2_2"/>
    <property type="match status" value="1"/>
</dbReference>
<proteinExistence type="predicted"/>
<keyword evidence="1" id="KW-0863">Zinc-finger</keyword>
<dbReference type="Pfam" id="PF13912">
    <property type="entry name" value="zf-C2H2_6"/>
    <property type="match status" value="1"/>
</dbReference>
<protein>
    <submittedName>
        <fullName evidence="3">UPF0617 protein</fullName>
    </submittedName>
</protein>
<keyword evidence="4" id="KW-1185">Reference proteome</keyword>
<feature type="domain" description="C2H2-type" evidence="2">
    <location>
        <begin position="390"/>
        <end position="418"/>
    </location>
</feature>
<keyword evidence="1" id="KW-0479">Metal-binding</keyword>
<comment type="caution">
    <text evidence="3">The sequence shown here is derived from an EMBL/GenBank/DDBJ whole genome shotgun (WGS) entry which is preliminary data.</text>
</comment>
<dbReference type="InterPro" id="IPR013087">
    <property type="entry name" value="Znf_C2H2_type"/>
</dbReference>
<dbReference type="SUPFAM" id="SSF57667">
    <property type="entry name" value="beta-beta-alpha zinc fingers"/>
    <property type="match status" value="1"/>
</dbReference>
<dbReference type="Proteomes" id="UP000823046">
    <property type="component" value="Unassembled WGS sequence"/>
</dbReference>
<organism evidence="3 4">
    <name type="scientific">Cardiosporidium cionae</name>
    <dbReference type="NCBI Taxonomy" id="476202"/>
    <lineage>
        <taxon>Eukaryota</taxon>
        <taxon>Sar</taxon>
        <taxon>Alveolata</taxon>
        <taxon>Apicomplexa</taxon>
        <taxon>Aconoidasida</taxon>
        <taxon>Nephromycida</taxon>
        <taxon>Cardiosporidium</taxon>
    </lineage>
</organism>
<reference evidence="3 4" key="1">
    <citation type="journal article" date="2020" name="bioRxiv">
        <title>Metabolic contributions of an alphaproteobacterial endosymbiont in the apicomplexan Cardiosporidium cionae.</title>
        <authorList>
            <person name="Hunter E.S."/>
            <person name="Paight C.J."/>
            <person name="Lane C.E."/>
        </authorList>
    </citation>
    <scope>NUCLEOTIDE SEQUENCE [LARGE SCALE GENOMIC DNA]</scope>
    <source>
        <strain evidence="3">ESH_2018</strain>
    </source>
</reference>
<accession>A0ABQ7J9F4</accession>
<evidence type="ECO:0000259" key="2">
    <source>
        <dbReference type="PROSITE" id="PS50157"/>
    </source>
</evidence>
<dbReference type="InterPro" id="IPR019446">
    <property type="entry name" value="BMT5-like"/>
</dbReference>
<dbReference type="SMART" id="SM00355">
    <property type="entry name" value="ZnF_C2H2"/>
    <property type="match status" value="1"/>
</dbReference>
<name>A0ABQ7J9F4_9APIC</name>
<evidence type="ECO:0000313" key="4">
    <source>
        <dbReference type="Proteomes" id="UP000823046"/>
    </source>
</evidence>
<dbReference type="Gene3D" id="3.30.160.60">
    <property type="entry name" value="Classic Zinc Finger"/>
    <property type="match status" value="1"/>
</dbReference>